<evidence type="ECO:0000256" key="1">
    <source>
        <dbReference type="SAM" id="MobiDB-lite"/>
    </source>
</evidence>
<organism evidence="2 3">
    <name type="scientific">Solanum tuberosum</name>
    <name type="common">Potato</name>
    <dbReference type="NCBI Taxonomy" id="4113"/>
    <lineage>
        <taxon>Eukaryota</taxon>
        <taxon>Viridiplantae</taxon>
        <taxon>Streptophyta</taxon>
        <taxon>Embryophyta</taxon>
        <taxon>Tracheophyta</taxon>
        <taxon>Spermatophyta</taxon>
        <taxon>Magnoliopsida</taxon>
        <taxon>eudicotyledons</taxon>
        <taxon>Gunneridae</taxon>
        <taxon>Pentapetalae</taxon>
        <taxon>asterids</taxon>
        <taxon>lamiids</taxon>
        <taxon>Solanales</taxon>
        <taxon>Solanaceae</taxon>
        <taxon>Solanoideae</taxon>
        <taxon>Solaneae</taxon>
        <taxon>Solanum</taxon>
    </lineage>
</organism>
<evidence type="ECO:0000313" key="3">
    <source>
        <dbReference type="Proteomes" id="UP000011115"/>
    </source>
</evidence>
<dbReference type="Proteomes" id="UP000011115">
    <property type="component" value="Unassembled WGS sequence"/>
</dbReference>
<dbReference type="PaxDb" id="4113-PGSC0003DMT400092634"/>
<dbReference type="AlphaFoldDB" id="M1DQ79"/>
<reference evidence="2" key="2">
    <citation type="submission" date="2015-06" db="UniProtKB">
        <authorList>
            <consortium name="EnsemblPlants"/>
        </authorList>
    </citation>
    <scope>IDENTIFICATION</scope>
    <source>
        <strain evidence="2">DM1-3 516 R44</strain>
    </source>
</reference>
<feature type="compositionally biased region" description="Polar residues" evidence="1">
    <location>
        <begin position="98"/>
        <end position="118"/>
    </location>
</feature>
<sequence length="118" mass="12550">MARPKVAGRIMPPILIRAQNFKLNELNPPKKGKQESSPGNKDKGKKPSSNKKTNPRDPFIPSWAQGIYAAVRKFLADTPVVTPDESGAIVSFGGTRGTDAQVQTDAPGSDAHTNGVNA</sequence>
<dbReference type="Gramene" id="PGSC0003DMT400092634">
    <property type="protein sequence ID" value="PGSC0003DMT400092634"/>
    <property type="gene ID" value="PGSC0003DMG400042205"/>
</dbReference>
<proteinExistence type="predicted"/>
<keyword evidence="3" id="KW-1185">Reference proteome</keyword>
<feature type="region of interest" description="Disordered" evidence="1">
    <location>
        <begin position="91"/>
        <end position="118"/>
    </location>
</feature>
<name>M1DQ79_SOLTU</name>
<protein>
    <submittedName>
        <fullName evidence="2">Uncharacterized protein</fullName>
    </submittedName>
</protein>
<accession>M1DQ79</accession>
<dbReference type="EnsemblPlants" id="PGSC0003DMT400092634">
    <property type="protein sequence ID" value="PGSC0003DMT400092634"/>
    <property type="gene ID" value="PGSC0003DMG400042205"/>
</dbReference>
<dbReference type="InParanoid" id="M1DQ79"/>
<feature type="region of interest" description="Disordered" evidence="1">
    <location>
        <begin position="20"/>
        <end position="61"/>
    </location>
</feature>
<evidence type="ECO:0000313" key="2">
    <source>
        <dbReference type="EnsemblPlants" id="PGSC0003DMT400092634"/>
    </source>
</evidence>
<reference evidence="3" key="1">
    <citation type="journal article" date="2011" name="Nature">
        <title>Genome sequence and analysis of the tuber crop potato.</title>
        <authorList>
            <consortium name="The Potato Genome Sequencing Consortium"/>
        </authorList>
    </citation>
    <scope>NUCLEOTIDE SEQUENCE [LARGE SCALE GENOMIC DNA]</scope>
    <source>
        <strain evidence="3">cv. DM1-3 516 R44</strain>
    </source>
</reference>
<dbReference type="HOGENOM" id="CLU_029307_7_2_1"/>